<proteinExistence type="predicted"/>
<evidence type="ECO:0000256" key="1">
    <source>
        <dbReference type="SAM" id="MobiDB-lite"/>
    </source>
</evidence>
<dbReference type="GO" id="GO:0005739">
    <property type="term" value="C:mitochondrion"/>
    <property type="evidence" value="ECO:0007669"/>
    <property type="project" value="TreeGrafter"/>
</dbReference>
<dbReference type="SUPFAM" id="SSF54637">
    <property type="entry name" value="Thioesterase/thiol ester dehydrase-isomerase"/>
    <property type="match status" value="1"/>
</dbReference>
<name>A0A0J0XK36_9TREE</name>
<dbReference type="RefSeq" id="XP_018277923.1">
    <property type="nucleotide sequence ID" value="XM_018423526.1"/>
</dbReference>
<dbReference type="PANTHER" id="PTHR28152:SF1">
    <property type="entry name" value="HYDROXYACYL-THIOESTER DEHYDRATASE TYPE 2, MITOCHONDRIAL"/>
    <property type="match status" value="1"/>
</dbReference>
<sequence>MMLRQTLLRLPRVAAPMRARAMSSVPANVQEWIDDMKSRPPQVDIDVIEAGRASKLRTTLPLQNEAAGANVDSGFLPKGHNLVYWQPRSFMDELAPDGTSTEYNAPEPYKRRMWASGSWEWRRGAGLTIGGKVCQSTVVKNAEVKGPMMFVYTQRDLFDSEKPEGDWVIREERTHVFFPEAKKSDPGTNKPKKKPMASDMPKADVEQTYTPTSPLLFRYSALTWNAHKIHYDKDWTREVEGHPDLVVHGPLTAQLLVEVAGNAAQDAAGVLKKFEYRATHPMYVNKPITLKAAWEGPRGSKLVLWAEQEGVVGMKGTADVEAA</sequence>
<organism evidence="2 3">
    <name type="scientific">Cutaneotrichosporon oleaginosum</name>
    <dbReference type="NCBI Taxonomy" id="879819"/>
    <lineage>
        <taxon>Eukaryota</taxon>
        <taxon>Fungi</taxon>
        <taxon>Dikarya</taxon>
        <taxon>Basidiomycota</taxon>
        <taxon>Agaricomycotina</taxon>
        <taxon>Tremellomycetes</taxon>
        <taxon>Trichosporonales</taxon>
        <taxon>Trichosporonaceae</taxon>
        <taxon>Cutaneotrichosporon</taxon>
    </lineage>
</organism>
<dbReference type="PANTHER" id="PTHR28152">
    <property type="entry name" value="HYDROXYACYL-THIOESTER DEHYDRATASE TYPE 2, MITOCHONDRIAL"/>
    <property type="match status" value="1"/>
</dbReference>
<reference evidence="2 3" key="1">
    <citation type="submission" date="2015-03" db="EMBL/GenBank/DDBJ databases">
        <title>Genomics and transcriptomics of the oil-accumulating basidiomycete yeast T. oleaginosus allow insights into substrate utilization and the diverse evolutionary trajectories of mating systems in fungi.</title>
        <authorList>
            <consortium name="DOE Joint Genome Institute"/>
            <person name="Kourist R."/>
            <person name="Kracht O."/>
            <person name="Bracharz F."/>
            <person name="Lipzen A."/>
            <person name="Nolan M."/>
            <person name="Ohm R."/>
            <person name="Grigoriev I."/>
            <person name="Sun S."/>
            <person name="Heitman J."/>
            <person name="Bruck T."/>
            <person name="Nowrousian M."/>
        </authorList>
    </citation>
    <scope>NUCLEOTIDE SEQUENCE [LARGE SCALE GENOMIC DNA]</scope>
    <source>
        <strain evidence="2 3">IBC0246</strain>
    </source>
</reference>
<dbReference type="STRING" id="879819.A0A0J0XK36"/>
<dbReference type="GeneID" id="28984129"/>
<dbReference type="Gene3D" id="3.10.129.10">
    <property type="entry name" value="Hotdog Thioesterase"/>
    <property type="match status" value="1"/>
</dbReference>
<evidence type="ECO:0008006" key="4">
    <source>
        <dbReference type="Google" id="ProtNLM"/>
    </source>
</evidence>
<dbReference type="OrthoDB" id="3257538at2759"/>
<keyword evidence="3" id="KW-1185">Reference proteome</keyword>
<dbReference type="GO" id="GO:0019171">
    <property type="term" value="F:(3R)-hydroxyacyl-[acyl-carrier-protein] dehydratase activity"/>
    <property type="evidence" value="ECO:0007669"/>
    <property type="project" value="TreeGrafter"/>
</dbReference>
<dbReference type="EMBL" id="KQ087218">
    <property type="protein sequence ID" value="KLT41432.1"/>
    <property type="molecule type" value="Genomic_DNA"/>
</dbReference>
<accession>A0A0J0XK36</accession>
<gene>
    <name evidence="2" type="ORF">CC85DRAFT_286463</name>
</gene>
<feature type="region of interest" description="Disordered" evidence="1">
    <location>
        <begin position="180"/>
        <end position="204"/>
    </location>
</feature>
<dbReference type="InterPro" id="IPR029069">
    <property type="entry name" value="HotDog_dom_sf"/>
</dbReference>
<protein>
    <recommendedName>
        <fullName evidence="4">N-terminal of MaoC-like dehydratase domain-containing protein</fullName>
    </recommendedName>
</protein>
<dbReference type="Proteomes" id="UP000053611">
    <property type="component" value="Unassembled WGS sequence"/>
</dbReference>
<dbReference type="InterPro" id="IPR052741">
    <property type="entry name" value="Mitochondrial_HTD2"/>
</dbReference>
<evidence type="ECO:0000313" key="3">
    <source>
        <dbReference type="Proteomes" id="UP000053611"/>
    </source>
</evidence>
<evidence type="ECO:0000313" key="2">
    <source>
        <dbReference type="EMBL" id="KLT41432.1"/>
    </source>
</evidence>
<dbReference type="AlphaFoldDB" id="A0A0J0XK36"/>